<sequence length="67" mass="7349">MVGADDHYSRIGAIGEGIFTHSAPPTKYQASARLFLIPNRIRATLTRLAAAWPLSRAGMMISHLRTL</sequence>
<organism evidence="1 2">
    <name type="scientific">Geomonas paludis</name>
    <dbReference type="NCBI Taxonomy" id="2740185"/>
    <lineage>
        <taxon>Bacteria</taxon>
        <taxon>Pseudomonadati</taxon>
        <taxon>Thermodesulfobacteriota</taxon>
        <taxon>Desulfuromonadia</taxon>
        <taxon>Geobacterales</taxon>
        <taxon>Geobacteraceae</taxon>
        <taxon>Geomonas</taxon>
    </lineage>
</organism>
<reference evidence="2" key="1">
    <citation type="submission" date="2020-06" db="EMBL/GenBank/DDBJ databases">
        <title>Draft genomic sequecing of Geomonas sp. Red736.</title>
        <authorList>
            <person name="Itoh H."/>
            <person name="Xu Z.X."/>
            <person name="Ushijima N."/>
            <person name="Masuda Y."/>
            <person name="Shiratori Y."/>
            <person name="Senoo K."/>
        </authorList>
    </citation>
    <scope>NUCLEOTIDE SEQUENCE [LARGE SCALE GENOMIC DNA]</scope>
    <source>
        <strain evidence="2">Red736</strain>
    </source>
</reference>
<name>A0A6V8MTA6_9BACT</name>
<evidence type="ECO:0000313" key="2">
    <source>
        <dbReference type="Proteomes" id="UP000568888"/>
    </source>
</evidence>
<dbReference type="Proteomes" id="UP000568888">
    <property type="component" value="Unassembled WGS sequence"/>
</dbReference>
<dbReference type="EMBL" id="BLXY01000001">
    <property type="protein sequence ID" value="GFO63211.1"/>
    <property type="molecule type" value="Genomic_DNA"/>
</dbReference>
<comment type="caution">
    <text evidence="1">The sequence shown here is derived from an EMBL/GenBank/DDBJ whole genome shotgun (WGS) entry which is preliminary data.</text>
</comment>
<accession>A0A6V8MTA6</accession>
<evidence type="ECO:0000313" key="1">
    <source>
        <dbReference type="EMBL" id="GFO63211.1"/>
    </source>
</evidence>
<dbReference type="AlphaFoldDB" id="A0A6V8MTA6"/>
<proteinExistence type="predicted"/>
<gene>
    <name evidence="1" type="ORF">GMPD_11300</name>
</gene>
<protein>
    <submittedName>
        <fullName evidence="1">Uncharacterized protein</fullName>
    </submittedName>
</protein>